<keyword evidence="3" id="KW-1185">Reference proteome</keyword>
<feature type="region of interest" description="Disordered" evidence="1">
    <location>
        <begin position="84"/>
        <end position="112"/>
    </location>
</feature>
<sequence>MNTNEILEAIDQEILKLQQAHALLADAPVIQAVKPVAAKPATGKRRGRPKGSVNKKAETVAPVVVKPAKRTMSAEGKARIAAAQKARWAAQKKTSKPAKAAAKRSLQRSARK</sequence>
<dbReference type="AlphaFoldDB" id="A0A7W8E5Z6"/>
<protein>
    <submittedName>
        <fullName evidence="2">Uncharacterized protein</fullName>
    </submittedName>
</protein>
<organism evidence="2 3">
    <name type="scientific">Granulicella aggregans</name>
    <dbReference type="NCBI Taxonomy" id="474949"/>
    <lineage>
        <taxon>Bacteria</taxon>
        <taxon>Pseudomonadati</taxon>
        <taxon>Acidobacteriota</taxon>
        <taxon>Terriglobia</taxon>
        <taxon>Terriglobales</taxon>
        <taxon>Acidobacteriaceae</taxon>
        <taxon>Granulicella</taxon>
    </lineage>
</organism>
<dbReference type="RefSeq" id="WP_184223104.1">
    <property type="nucleotide sequence ID" value="NZ_JACHIP010000017.1"/>
</dbReference>
<feature type="compositionally biased region" description="Basic residues" evidence="1">
    <location>
        <begin position="93"/>
        <end position="112"/>
    </location>
</feature>
<proteinExistence type="predicted"/>
<dbReference type="Proteomes" id="UP000540989">
    <property type="component" value="Unassembled WGS sequence"/>
</dbReference>
<name>A0A7W8E5Z6_9BACT</name>
<feature type="region of interest" description="Disordered" evidence="1">
    <location>
        <begin position="38"/>
        <end position="59"/>
    </location>
</feature>
<evidence type="ECO:0000256" key="1">
    <source>
        <dbReference type="SAM" id="MobiDB-lite"/>
    </source>
</evidence>
<accession>A0A7W8E5Z6</accession>
<evidence type="ECO:0000313" key="2">
    <source>
        <dbReference type="EMBL" id="MBB5060678.1"/>
    </source>
</evidence>
<comment type="caution">
    <text evidence="2">The sequence shown here is derived from an EMBL/GenBank/DDBJ whole genome shotgun (WGS) entry which is preliminary data.</text>
</comment>
<evidence type="ECO:0000313" key="3">
    <source>
        <dbReference type="Proteomes" id="UP000540989"/>
    </source>
</evidence>
<gene>
    <name evidence="2" type="ORF">HDF16_005414</name>
</gene>
<dbReference type="EMBL" id="JACHIP010000017">
    <property type="protein sequence ID" value="MBB5060678.1"/>
    <property type="molecule type" value="Genomic_DNA"/>
</dbReference>
<reference evidence="2 3" key="1">
    <citation type="submission" date="2020-08" db="EMBL/GenBank/DDBJ databases">
        <title>Genomic Encyclopedia of Type Strains, Phase IV (KMG-V): Genome sequencing to study the core and pangenomes of soil and plant-associated prokaryotes.</title>
        <authorList>
            <person name="Whitman W."/>
        </authorList>
    </citation>
    <scope>NUCLEOTIDE SEQUENCE [LARGE SCALE GENOMIC DNA]</scope>
    <source>
        <strain evidence="2 3">M8UP14</strain>
    </source>
</reference>